<name>A0A2G9ZLE6_9BACT</name>
<gene>
    <name evidence="3" type="ORF">COX22_01500</name>
</gene>
<feature type="coiled-coil region" evidence="1">
    <location>
        <begin position="60"/>
        <end position="87"/>
    </location>
</feature>
<evidence type="ECO:0000313" key="3">
    <source>
        <dbReference type="EMBL" id="PIP33974.1"/>
    </source>
</evidence>
<keyword evidence="1" id="KW-0175">Coiled coil</keyword>
<dbReference type="AlphaFoldDB" id="A0A2G9ZLE6"/>
<proteinExistence type="predicted"/>
<dbReference type="EMBL" id="PCSD01000031">
    <property type="protein sequence ID" value="PIP33974.1"/>
    <property type="molecule type" value="Genomic_DNA"/>
</dbReference>
<sequence>MIKKIVKFIHGWRIFFFLLISLHFSLYLQLNSIDLGQFIGAGFSKALSVGMSVGVQENPHNKLAAQLAEKENRLAEKEHDLTVKEENLARQATMGNPLILTVIFLGIAALFILILLNYYLDFRRRQKDKKDGKTN</sequence>
<keyword evidence="2" id="KW-0812">Transmembrane</keyword>
<accession>A0A2G9ZLE6</accession>
<keyword evidence="2" id="KW-1133">Transmembrane helix</keyword>
<feature type="transmembrane region" description="Helical" evidence="2">
    <location>
        <begin position="12"/>
        <end position="30"/>
    </location>
</feature>
<evidence type="ECO:0000256" key="1">
    <source>
        <dbReference type="SAM" id="Coils"/>
    </source>
</evidence>
<evidence type="ECO:0000256" key="2">
    <source>
        <dbReference type="SAM" id="Phobius"/>
    </source>
</evidence>
<feature type="transmembrane region" description="Helical" evidence="2">
    <location>
        <begin position="98"/>
        <end position="120"/>
    </location>
</feature>
<organism evidence="3 4">
    <name type="scientific">Candidatus Falkowbacteria bacterium CG23_combo_of_CG06-09_8_20_14_all_49_15</name>
    <dbReference type="NCBI Taxonomy" id="1974572"/>
    <lineage>
        <taxon>Bacteria</taxon>
        <taxon>Candidatus Falkowiibacteriota</taxon>
    </lineage>
</organism>
<comment type="caution">
    <text evidence="3">The sequence shown here is derived from an EMBL/GenBank/DDBJ whole genome shotgun (WGS) entry which is preliminary data.</text>
</comment>
<reference evidence="3 4" key="1">
    <citation type="submission" date="2017-09" db="EMBL/GenBank/DDBJ databases">
        <title>Depth-based differentiation of microbial function through sediment-hosted aquifers and enrichment of novel symbionts in the deep terrestrial subsurface.</title>
        <authorList>
            <person name="Probst A.J."/>
            <person name="Ladd B."/>
            <person name="Jarett J.K."/>
            <person name="Geller-Mcgrath D.E."/>
            <person name="Sieber C.M."/>
            <person name="Emerson J.B."/>
            <person name="Anantharaman K."/>
            <person name="Thomas B.C."/>
            <person name="Malmstrom R."/>
            <person name="Stieglmeier M."/>
            <person name="Klingl A."/>
            <person name="Woyke T."/>
            <person name="Ryan C.M."/>
            <person name="Banfield J.F."/>
        </authorList>
    </citation>
    <scope>NUCLEOTIDE SEQUENCE [LARGE SCALE GENOMIC DNA]</scope>
    <source>
        <strain evidence="3">CG23_combo_of_CG06-09_8_20_14_all_49_15</strain>
    </source>
</reference>
<evidence type="ECO:0000313" key="4">
    <source>
        <dbReference type="Proteomes" id="UP000230729"/>
    </source>
</evidence>
<dbReference type="Proteomes" id="UP000230729">
    <property type="component" value="Unassembled WGS sequence"/>
</dbReference>
<protein>
    <submittedName>
        <fullName evidence="3">Uncharacterized protein</fullName>
    </submittedName>
</protein>
<keyword evidence="2" id="KW-0472">Membrane</keyword>